<protein>
    <submittedName>
        <fullName evidence="1">Uncharacterized protein</fullName>
    </submittedName>
</protein>
<organism evidence="1 2">
    <name type="scientific">Alternaria dauci</name>
    <dbReference type="NCBI Taxonomy" id="48095"/>
    <lineage>
        <taxon>Eukaryota</taxon>
        <taxon>Fungi</taxon>
        <taxon>Dikarya</taxon>
        <taxon>Ascomycota</taxon>
        <taxon>Pezizomycotina</taxon>
        <taxon>Dothideomycetes</taxon>
        <taxon>Pleosporomycetidae</taxon>
        <taxon>Pleosporales</taxon>
        <taxon>Pleosporineae</taxon>
        <taxon>Pleosporaceae</taxon>
        <taxon>Alternaria</taxon>
        <taxon>Alternaria sect. Porri</taxon>
    </lineage>
</organism>
<accession>A0ABR3U822</accession>
<comment type="caution">
    <text evidence="1">The sequence shown here is derived from an EMBL/GenBank/DDBJ whole genome shotgun (WGS) entry which is preliminary data.</text>
</comment>
<dbReference type="GeneID" id="96090315"/>
<sequence length="154" mass="17638">MAMSKYETIIWEEKMKEQILSHARIAFADKLAPTSTLDIISTEVRRDFFTNYISYVIMVDPQRTTECKVLLPSEESCAVSISLEKLLKVLRKDLVSRMGKSRYILLMSILLYGADAMFFDTEKLAKEVNRETRAMVGDHSSSARTGDFGKYSQF</sequence>
<gene>
    <name evidence="1" type="ORF">ACET3X_009993</name>
</gene>
<keyword evidence="2" id="KW-1185">Reference proteome</keyword>
<proteinExistence type="predicted"/>
<evidence type="ECO:0000313" key="1">
    <source>
        <dbReference type="EMBL" id="KAL1792242.1"/>
    </source>
</evidence>
<dbReference type="Proteomes" id="UP001578633">
    <property type="component" value="Chromosome 10"/>
</dbReference>
<reference evidence="1 2" key="1">
    <citation type="submission" date="2024-09" db="EMBL/GenBank/DDBJ databases">
        <title>T2T genomes of carrot and Alternaria dauci and their utility for understanding host-pathogen interaction during carrot leaf blight disease.</title>
        <authorList>
            <person name="Liu W."/>
            <person name="Xu S."/>
            <person name="Ou C."/>
            <person name="Liu X."/>
            <person name="Zhuang F."/>
            <person name="Deng X.W."/>
        </authorList>
    </citation>
    <scope>NUCLEOTIDE SEQUENCE [LARGE SCALE GENOMIC DNA]</scope>
    <source>
        <strain evidence="1 2">A2016</strain>
    </source>
</reference>
<dbReference type="RefSeq" id="XP_069302826.1">
    <property type="nucleotide sequence ID" value="XM_069456169.1"/>
</dbReference>
<name>A0ABR3U822_9PLEO</name>
<evidence type="ECO:0000313" key="2">
    <source>
        <dbReference type="Proteomes" id="UP001578633"/>
    </source>
</evidence>
<dbReference type="EMBL" id="JBHGVX010000010">
    <property type="protein sequence ID" value="KAL1792242.1"/>
    <property type="molecule type" value="Genomic_DNA"/>
</dbReference>